<dbReference type="Gene3D" id="3.40.605.10">
    <property type="entry name" value="Aldehyde Dehydrogenase, Chain A, domain 1"/>
    <property type="match status" value="1"/>
</dbReference>
<evidence type="ECO:0000313" key="3">
    <source>
        <dbReference type="EMBL" id="GAA4467699.1"/>
    </source>
</evidence>
<gene>
    <name evidence="3" type="ORF">GCM10023189_51810</name>
</gene>
<dbReference type="PANTHER" id="PTHR43866:SF4">
    <property type="entry name" value="MALONATE-SEMIALDEHYDE DEHYDROGENASE"/>
    <property type="match status" value="1"/>
</dbReference>
<evidence type="ECO:0000259" key="2">
    <source>
        <dbReference type="Pfam" id="PF00171"/>
    </source>
</evidence>
<name>A0ABP8NI93_9BACT</name>
<dbReference type="EMBL" id="BAABHD010000082">
    <property type="protein sequence ID" value="GAA4467699.1"/>
    <property type="molecule type" value="Genomic_DNA"/>
</dbReference>
<accession>A0ABP8NI93</accession>
<evidence type="ECO:0000313" key="4">
    <source>
        <dbReference type="Proteomes" id="UP001501175"/>
    </source>
</evidence>
<dbReference type="CDD" id="cd07085">
    <property type="entry name" value="ALDH_F6_MMSDH"/>
    <property type="match status" value="1"/>
</dbReference>
<comment type="caution">
    <text evidence="3">The sequence shown here is derived from an EMBL/GenBank/DDBJ whole genome shotgun (WGS) entry which is preliminary data.</text>
</comment>
<feature type="domain" description="Aldehyde dehydrogenase" evidence="2">
    <location>
        <begin position="29"/>
        <end position="483"/>
    </location>
</feature>
<proteinExistence type="predicted"/>
<reference evidence="4" key="1">
    <citation type="journal article" date="2019" name="Int. J. Syst. Evol. Microbiol.">
        <title>The Global Catalogue of Microorganisms (GCM) 10K type strain sequencing project: providing services to taxonomists for standard genome sequencing and annotation.</title>
        <authorList>
            <consortium name="The Broad Institute Genomics Platform"/>
            <consortium name="The Broad Institute Genome Sequencing Center for Infectious Disease"/>
            <person name="Wu L."/>
            <person name="Ma J."/>
        </authorList>
    </citation>
    <scope>NUCLEOTIDE SEQUENCE [LARGE SCALE GENOMIC DNA]</scope>
    <source>
        <strain evidence="4">JCM 17927</strain>
    </source>
</reference>
<protein>
    <submittedName>
        <fullName evidence="3">CoA-acylating methylmalonate-semialdehyde dehydrogenase</fullName>
    </submittedName>
</protein>
<dbReference type="InterPro" id="IPR016163">
    <property type="entry name" value="Ald_DH_C"/>
</dbReference>
<dbReference type="Gene3D" id="3.40.309.10">
    <property type="entry name" value="Aldehyde Dehydrogenase, Chain A, domain 2"/>
    <property type="match status" value="1"/>
</dbReference>
<dbReference type="NCBIfam" id="TIGR01722">
    <property type="entry name" value="MMSDH"/>
    <property type="match status" value="1"/>
</dbReference>
<keyword evidence="1" id="KW-0560">Oxidoreductase</keyword>
<dbReference type="Pfam" id="PF00171">
    <property type="entry name" value="Aldedh"/>
    <property type="match status" value="1"/>
</dbReference>
<dbReference type="PANTHER" id="PTHR43866">
    <property type="entry name" value="MALONATE-SEMIALDEHYDE DEHYDROGENASE"/>
    <property type="match status" value="1"/>
</dbReference>
<dbReference type="InterPro" id="IPR010061">
    <property type="entry name" value="MeMal-semiAld_DH"/>
</dbReference>
<keyword evidence="4" id="KW-1185">Reference proteome</keyword>
<dbReference type="InterPro" id="IPR015590">
    <property type="entry name" value="Aldehyde_DH_dom"/>
</dbReference>
<dbReference type="InterPro" id="IPR016162">
    <property type="entry name" value="Ald_DH_N"/>
</dbReference>
<dbReference type="SUPFAM" id="SSF53720">
    <property type="entry name" value="ALDH-like"/>
    <property type="match status" value="1"/>
</dbReference>
<dbReference type="Proteomes" id="UP001501175">
    <property type="component" value="Unassembled WGS sequence"/>
</dbReference>
<dbReference type="RefSeq" id="WP_345248581.1">
    <property type="nucleotide sequence ID" value="NZ_BAABHD010000082.1"/>
</dbReference>
<sequence length="499" mass="53894">MDYPYLNNVRLTIPMKYAPVRNYINGEFVEAATSETLDVISPVDGALLATVPLSTSHDLDQAVKAAKKAFATWSRTPIKERVQVFFRYKALLEKNLDELARLVQEENGKTFVEAVAEIEKGSELSEFACSLPQLVTGEVLEVSKGVECRTEHVPLGVVASIVPFNFPSMVPNWTIPNAIALGNCMIIKPSEKVPLSVGRLAELLQEAGLPPGVFNVVHGTNEVVEAICDHPDIEAVSFVGSTKVAKLVYQRATSNFKRCLALGGAKNHLIVLPDAIPAMTAQNITASMSGCAGQRCMAASAMVAVGPVDHIIEQLCEEVLKVVPGQNLGAVINRESKERIERYITEAEGLGAKVLVDGRQATVEGKENGTYVGPTVIDYVTPDMAVAREEIFGPVISIMRTRTVDEALAIENANPYGNAAAVFTQNGGMARYVIDRASAGMVGVNVGVPVPREPFSFGGWNESRFGAGDITGKSSIEFWTKLRKSTTKWNPEAGINWMS</sequence>
<evidence type="ECO:0000256" key="1">
    <source>
        <dbReference type="ARBA" id="ARBA00023002"/>
    </source>
</evidence>
<dbReference type="InterPro" id="IPR016161">
    <property type="entry name" value="Ald_DH/histidinol_DH"/>
</dbReference>
<organism evidence="3 4">
    <name type="scientific">Nibrella saemangeumensis</name>
    <dbReference type="NCBI Taxonomy" id="1084526"/>
    <lineage>
        <taxon>Bacteria</taxon>
        <taxon>Pseudomonadati</taxon>
        <taxon>Bacteroidota</taxon>
        <taxon>Cytophagia</taxon>
        <taxon>Cytophagales</taxon>
        <taxon>Spirosomataceae</taxon>
        <taxon>Nibrella</taxon>
    </lineage>
</organism>